<dbReference type="SUPFAM" id="SSF47616">
    <property type="entry name" value="GST C-terminal domain-like"/>
    <property type="match status" value="1"/>
</dbReference>
<feature type="domain" description="GST N-terminal" evidence="1">
    <location>
        <begin position="1"/>
        <end position="81"/>
    </location>
</feature>
<dbReference type="OrthoDB" id="9810080at2"/>
<dbReference type="AlphaFoldDB" id="A0A5P3MUY1"/>
<dbReference type="RefSeq" id="WP_123795341.1">
    <property type="nucleotide sequence ID" value="NZ_CP031699.1"/>
</dbReference>
<dbReference type="InterPro" id="IPR010987">
    <property type="entry name" value="Glutathione-S-Trfase_C-like"/>
</dbReference>
<dbReference type="InterPro" id="IPR036249">
    <property type="entry name" value="Thioredoxin-like_sf"/>
</dbReference>
<keyword evidence="4" id="KW-1185">Reference proteome</keyword>
<dbReference type="Proteomes" id="UP000325536">
    <property type="component" value="Chromosome"/>
</dbReference>
<dbReference type="InterPro" id="IPR040079">
    <property type="entry name" value="Glutathione_S-Trfase"/>
</dbReference>
<dbReference type="Pfam" id="PF02798">
    <property type="entry name" value="GST_N"/>
    <property type="match status" value="1"/>
</dbReference>
<dbReference type="SFLD" id="SFLDS00019">
    <property type="entry name" value="Glutathione_Transferase_(cytos"/>
    <property type="match status" value="1"/>
</dbReference>
<dbReference type="PANTHER" id="PTHR44051:SF9">
    <property type="entry name" value="GLUTATHIONE S-TRANSFERASE 1"/>
    <property type="match status" value="1"/>
</dbReference>
<dbReference type="CDD" id="cd03046">
    <property type="entry name" value="GST_N_GTT1_like"/>
    <property type="match status" value="1"/>
</dbReference>
<proteinExistence type="predicted"/>
<dbReference type="InterPro" id="IPR004045">
    <property type="entry name" value="Glutathione_S-Trfase_N"/>
</dbReference>
<keyword evidence="3" id="KW-0808">Transferase</keyword>
<name>A0A5P3MUY1_NEIAN</name>
<reference evidence="3 4" key="1">
    <citation type="submission" date="2018-08" db="EMBL/GenBank/DDBJ databases">
        <title>Neisseria animalis ATCC 49930 complete genome.</title>
        <authorList>
            <person name="Veseli I.A."/>
            <person name="Mascarenhas dos Santos A.C."/>
            <person name="Buttler R."/>
            <person name="Pombert J.-F."/>
        </authorList>
    </citation>
    <scope>NUCLEOTIDE SEQUENCE [LARGE SCALE GENOMIC DNA]</scope>
    <source>
        <strain evidence="3 4">ATCC 49930</strain>
    </source>
</reference>
<evidence type="ECO:0000313" key="3">
    <source>
        <dbReference type="EMBL" id="QEY24885.1"/>
    </source>
</evidence>
<gene>
    <name evidence="3" type="ORF">D0T90_10730</name>
</gene>
<accession>A0A5P3MUY1</accession>
<evidence type="ECO:0000313" key="4">
    <source>
        <dbReference type="Proteomes" id="UP000325536"/>
    </source>
</evidence>
<dbReference type="SFLD" id="SFLDG00358">
    <property type="entry name" value="Main_(cytGST)"/>
    <property type="match status" value="1"/>
</dbReference>
<sequence length="220" mass="25226">MLTLHALQQSRAFRIVWLLELLECEYKLVSYPRNPETLLAPETLKTVHPLGKSPILEDGELVLTESTVIAEYLARNYGKHNLLPEYNTPAYWQCRRWADYAESSLMPLMLLSLVFKRVETAPMPFFAKPVARKISSNVKSSFIHPQTELHLAHINETLAKQQWLLGNHITLADVMMSFPIQAAGKRFDLAAYSHILRYIGDMEHNPAYRRAVERSGKPVL</sequence>
<evidence type="ECO:0000259" key="1">
    <source>
        <dbReference type="PROSITE" id="PS50404"/>
    </source>
</evidence>
<dbReference type="InterPro" id="IPR036282">
    <property type="entry name" value="Glutathione-S-Trfase_C_sf"/>
</dbReference>
<dbReference type="PROSITE" id="PS50405">
    <property type="entry name" value="GST_CTER"/>
    <property type="match status" value="1"/>
</dbReference>
<protein>
    <submittedName>
        <fullName evidence="3">Glutathione S-transferase</fullName>
    </submittedName>
</protein>
<dbReference type="EMBL" id="CP031699">
    <property type="protein sequence ID" value="QEY24885.1"/>
    <property type="molecule type" value="Genomic_DNA"/>
</dbReference>
<feature type="domain" description="GST C-terminal" evidence="2">
    <location>
        <begin position="87"/>
        <end position="219"/>
    </location>
</feature>
<organism evidence="3 4">
    <name type="scientific">Neisseria animalis</name>
    <dbReference type="NCBI Taxonomy" id="492"/>
    <lineage>
        <taxon>Bacteria</taxon>
        <taxon>Pseudomonadati</taxon>
        <taxon>Pseudomonadota</taxon>
        <taxon>Betaproteobacteria</taxon>
        <taxon>Neisseriales</taxon>
        <taxon>Neisseriaceae</taxon>
        <taxon>Neisseria</taxon>
    </lineage>
</organism>
<dbReference type="Gene3D" id="1.20.1050.10">
    <property type="match status" value="1"/>
</dbReference>
<dbReference type="GO" id="GO:0016740">
    <property type="term" value="F:transferase activity"/>
    <property type="evidence" value="ECO:0007669"/>
    <property type="project" value="UniProtKB-KW"/>
</dbReference>
<dbReference type="SFLD" id="SFLDG01150">
    <property type="entry name" value="Main.1:_Beta-like"/>
    <property type="match status" value="1"/>
</dbReference>
<dbReference type="KEGG" id="naq:D0T90_10730"/>
<dbReference type="PANTHER" id="PTHR44051">
    <property type="entry name" value="GLUTATHIONE S-TRANSFERASE-RELATED"/>
    <property type="match status" value="1"/>
</dbReference>
<evidence type="ECO:0000259" key="2">
    <source>
        <dbReference type="PROSITE" id="PS50405"/>
    </source>
</evidence>
<dbReference type="PROSITE" id="PS50404">
    <property type="entry name" value="GST_NTER"/>
    <property type="match status" value="1"/>
</dbReference>
<dbReference type="Gene3D" id="3.40.30.10">
    <property type="entry name" value="Glutaredoxin"/>
    <property type="match status" value="1"/>
</dbReference>
<dbReference type="SUPFAM" id="SSF52833">
    <property type="entry name" value="Thioredoxin-like"/>
    <property type="match status" value="1"/>
</dbReference>